<proteinExistence type="predicted"/>
<organism evidence="2 3">
    <name type="scientific">Oceanobacillus indicireducens</name>
    <dbReference type="NCBI Taxonomy" id="1004261"/>
    <lineage>
        <taxon>Bacteria</taxon>
        <taxon>Bacillati</taxon>
        <taxon>Bacillota</taxon>
        <taxon>Bacilli</taxon>
        <taxon>Bacillales</taxon>
        <taxon>Bacillaceae</taxon>
        <taxon>Oceanobacillus</taxon>
    </lineage>
</organism>
<evidence type="ECO:0000313" key="3">
    <source>
        <dbReference type="Proteomes" id="UP000624041"/>
    </source>
</evidence>
<keyword evidence="1" id="KW-0812">Transmembrane</keyword>
<keyword evidence="1" id="KW-1133">Transmembrane helix</keyword>
<gene>
    <name evidence="2" type="ORF">GCM10007971_12150</name>
</gene>
<comment type="caution">
    <text evidence="2">The sequence shown here is derived from an EMBL/GenBank/DDBJ whole genome shotgun (WGS) entry which is preliminary data.</text>
</comment>
<dbReference type="Proteomes" id="UP000624041">
    <property type="component" value="Unassembled WGS sequence"/>
</dbReference>
<feature type="transmembrane region" description="Helical" evidence="1">
    <location>
        <begin position="12"/>
        <end position="29"/>
    </location>
</feature>
<protein>
    <submittedName>
        <fullName evidence="2">Uncharacterized protein</fullName>
    </submittedName>
</protein>
<dbReference type="AlphaFoldDB" id="A0A917XVN2"/>
<reference evidence="2" key="1">
    <citation type="journal article" date="2014" name="Int. J. Syst. Evol. Microbiol.">
        <title>Complete genome sequence of Corynebacterium casei LMG S-19264T (=DSM 44701T), isolated from a smear-ripened cheese.</title>
        <authorList>
            <consortium name="US DOE Joint Genome Institute (JGI-PGF)"/>
            <person name="Walter F."/>
            <person name="Albersmeier A."/>
            <person name="Kalinowski J."/>
            <person name="Ruckert C."/>
        </authorList>
    </citation>
    <scope>NUCLEOTIDE SEQUENCE</scope>
    <source>
        <strain evidence="2">JCM 17251</strain>
    </source>
</reference>
<evidence type="ECO:0000256" key="1">
    <source>
        <dbReference type="SAM" id="Phobius"/>
    </source>
</evidence>
<keyword evidence="1" id="KW-0472">Membrane</keyword>
<reference evidence="2" key="2">
    <citation type="submission" date="2020-09" db="EMBL/GenBank/DDBJ databases">
        <authorList>
            <person name="Sun Q."/>
            <person name="Ohkuma M."/>
        </authorList>
    </citation>
    <scope>NUCLEOTIDE SEQUENCE</scope>
    <source>
        <strain evidence="2">JCM 17251</strain>
    </source>
</reference>
<keyword evidence="3" id="KW-1185">Reference proteome</keyword>
<evidence type="ECO:0000313" key="2">
    <source>
        <dbReference type="EMBL" id="GGN54432.1"/>
    </source>
</evidence>
<dbReference type="EMBL" id="BMOS01000006">
    <property type="protein sequence ID" value="GGN54432.1"/>
    <property type="molecule type" value="Genomic_DNA"/>
</dbReference>
<dbReference type="RefSeq" id="WP_188856438.1">
    <property type="nucleotide sequence ID" value="NZ_BMOS01000006.1"/>
</dbReference>
<sequence length="54" mass="6275">MWSMITERIPSLLGVFCTVLAYLIPLSIYKVNQKLHEDADPPWKKEEEKQSSPN</sequence>
<accession>A0A917XVN2</accession>
<name>A0A917XVN2_9BACI</name>